<evidence type="ECO:0000256" key="1">
    <source>
        <dbReference type="SAM" id="Coils"/>
    </source>
</evidence>
<reference evidence="2 3" key="1">
    <citation type="submission" date="2018-01" db="EMBL/GenBank/DDBJ databases">
        <title>A novel member of the phylum Bacteroidetes isolated from glacier ice.</title>
        <authorList>
            <person name="Liu Q."/>
            <person name="Xin Y.-H."/>
        </authorList>
    </citation>
    <scope>NUCLEOTIDE SEQUENCE [LARGE SCALE GENOMIC DNA]</scope>
    <source>
        <strain evidence="2 3">RB1R16</strain>
    </source>
</reference>
<evidence type="ECO:0000313" key="2">
    <source>
        <dbReference type="EMBL" id="PQJ13127.1"/>
    </source>
</evidence>
<organism evidence="2 3">
    <name type="scientific">Flavipsychrobacter stenotrophus</name>
    <dbReference type="NCBI Taxonomy" id="2077091"/>
    <lineage>
        <taxon>Bacteria</taxon>
        <taxon>Pseudomonadati</taxon>
        <taxon>Bacteroidota</taxon>
        <taxon>Chitinophagia</taxon>
        <taxon>Chitinophagales</taxon>
        <taxon>Chitinophagaceae</taxon>
        <taxon>Flavipsychrobacter</taxon>
    </lineage>
</organism>
<feature type="coiled-coil region" evidence="1">
    <location>
        <begin position="103"/>
        <end position="150"/>
    </location>
</feature>
<protein>
    <submittedName>
        <fullName evidence="2">Uncharacterized protein</fullName>
    </submittedName>
</protein>
<dbReference type="AlphaFoldDB" id="A0A2S7T2Q0"/>
<gene>
    <name evidence="2" type="ORF">CJD36_005125</name>
</gene>
<name>A0A2S7T2Q0_9BACT</name>
<keyword evidence="1" id="KW-0175">Coiled coil</keyword>
<accession>A0A2S7T2Q0</accession>
<dbReference type="Proteomes" id="UP000239872">
    <property type="component" value="Unassembled WGS sequence"/>
</dbReference>
<sequence>MFDMTYDLHAYVLPNFRKQGHLSLALPQSIIPHLLRNRSEQRITIDKSRLGEKGYNASQSVALRAGFYKVAEAEGNITYVITEESADISFINGEDKQIPKKRIEELQKQINFLSRSALVLRSELEIHTGVNEYTEELKGLSDEITRHIIKVENFWIKHQRESQ</sequence>
<keyword evidence="3" id="KW-1185">Reference proteome</keyword>
<comment type="caution">
    <text evidence="2">The sequence shown here is derived from an EMBL/GenBank/DDBJ whole genome shotgun (WGS) entry which is preliminary data.</text>
</comment>
<evidence type="ECO:0000313" key="3">
    <source>
        <dbReference type="Proteomes" id="UP000239872"/>
    </source>
</evidence>
<dbReference type="EMBL" id="PPSL01000001">
    <property type="protein sequence ID" value="PQJ13127.1"/>
    <property type="molecule type" value="Genomic_DNA"/>
</dbReference>
<proteinExistence type="predicted"/>